<keyword evidence="1" id="KW-0862">Zinc</keyword>
<dbReference type="PANTHER" id="PTHR16195">
    <property type="entry name" value="ZINC FINGER CCHC DOMAIN CONTAINING PROTEIN"/>
    <property type="match status" value="1"/>
</dbReference>
<dbReference type="InterPro" id="IPR001878">
    <property type="entry name" value="Znf_CCHC"/>
</dbReference>
<feature type="compositionally biased region" description="Low complexity" evidence="2">
    <location>
        <begin position="322"/>
        <end position="332"/>
    </location>
</feature>
<gene>
    <name evidence="4" type="ORF">R5R35_010155</name>
</gene>
<dbReference type="Proteomes" id="UP001378592">
    <property type="component" value="Unassembled WGS sequence"/>
</dbReference>
<feature type="compositionally biased region" description="Low complexity" evidence="2">
    <location>
        <begin position="721"/>
        <end position="730"/>
    </location>
</feature>
<dbReference type="PANTHER" id="PTHR16195:SF16">
    <property type="entry name" value="ZINC FINGER CCHC DOMAIN-CONTAINING PROTEIN 14"/>
    <property type="match status" value="1"/>
</dbReference>
<feature type="region of interest" description="Disordered" evidence="2">
    <location>
        <begin position="580"/>
        <end position="821"/>
    </location>
</feature>
<feature type="compositionally biased region" description="Polar residues" evidence="2">
    <location>
        <begin position="407"/>
        <end position="417"/>
    </location>
</feature>
<keyword evidence="1" id="KW-0863">Zinc-finger</keyword>
<dbReference type="InterPro" id="IPR058599">
    <property type="entry name" value="PHAT_Smg/ZCCHC2-like"/>
</dbReference>
<feature type="compositionally biased region" description="Low complexity" evidence="2">
    <location>
        <begin position="339"/>
        <end position="354"/>
    </location>
</feature>
<evidence type="ECO:0000256" key="2">
    <source>
        <dbReference type="SAM" id="MobiDB-lite"/>
    </source>
</evidence>
<dbReference type="Pfam" id="PF26034">
    <property type="entry name" value="PHAT_SMAUG"/>
    <property type="match status" value="1"/>
</dbReference>
<feature type="compositionally biased region" description="Low complexity" evidence="2">
    <location>
        <begin position="216"/>
        <end position="229"/>
    </location>
</feature>
<keyword evidence="5" id="KW-1185">Reference proteome</keyword>
<dbReference type="GO" id="GO:0003676">
    <property type="term" value="F:nucleic acid binding"/>
    <property type="evidence" value="ECO:0007669"/>
    <property type="project" value="InterPro"/>
</dbReference>
<reference evidence="4 5" key="1">
    <citation type="submission" date="2024-03" db="EMBL/GenBank/DDBJ databases">
        <title>The genome assembly and annotation of the cricket Gryllus longicercus Weissman &amp; Gray.</title>
        <authorList>
            <person name="Szrajer S."/>
            <person name="Gray D."/>
            <person name="Ylla G."/>
        </authorList>
    </citation>
    <scope>NUCLEOTIDE SEQUENCE [LARGE SCALE GENOMIC DNA]</scope>
    <source>
        <strain evidence="4">DAG 2021-001</strain>
        <tissue evidence="4">Whole body minus gut</tissue>
    </source>
</reference>
<dbReference type="GO" id="GO:0008270">
    <property type="term" value="F:zinc ion binding"/>
    <property type="evidence" value="ECO:0007669"/>
    <property type="project" value="UniProtKB-KW"/>
</dbReference>
<dbReference type="EMBL" id="JAZDUA010000378">
    <property type="protein sequence ID" value="KAK7793482.1"/>
    <property type="molecule type" value="Genomic_DNA"/>
</dbReference>
<dbReference type="InterPro" id="IPR042344">
    <property type="entry name" value="ZCCHC14"/>
</dbReference>
<feature type="region of interest" description="Disordered" evidence="2">
    <location>
        <begin position="483"/>
        <end position="507"/>
    </location>
</feature>
<feature type="compositionally biased region" description="Low complexity" evidence="2">
    <location>
        <begin position="289"/>
        <end position="314"/>
    </location>
</feature>
<feature type="domain" description="CCHC-type" evidence="3">
    <location>
        <begin position="907"/>
        <end position="922"/>
    </location>
</feature>
<evidence type="ECO:0000259" key="3">
    <source>
        <dbReference type="PROSITE" id="PS50158"/>
    </source>
</evidence>
<feature type="compositionally biased region" description="Basic and acidic residues" evidence="2">
    <location>
        <begin position="630"/>
        <end position="649"/>
    </location>
</feature>
<comment type="caution">
    <text evidence="4">The sequence shown here is derived from an EMBL/GenBank/DDBJ whole genome shotgun (WGS) entry which is preliminary data.</text>
</comment>
<sequence length="951" mass="103138">MVCKEDVVTWFKELTSHKRIDVMCTLLNMCLPFELRFLGTCLEDLGKRDFHDLRDVENRANNVSELSDLQCFSDKRTQRKLALYLALLHSCNHACSNGLYKILANFDFGEINNLTNNSSEENPLDELLLLYTLALNHPAFTYEQRAMFGNILVKLQDEENKLYAARHSVGIGLVYVKNPMQACVPCPASDEQGQVGPCTGLTMPPTHPAADLKGRNSLPPGLNLPPGLSLPPDHQMTATSYVHVTFPSAGHQQLPAVQWHGAPLMMTSLCSTLPSEVQAGGEVSPYPSSPLMSRQSSPSQSGSPSRAASPARLGPLPPPPSQQQQQPQSQQQPQPPQATPSQQPQQTPQQQPQQVPALGGGDRSQGFKGPLPVRRPERSTNSAVHRQNCIDVSMSAPPSTAAPHQRGTMTRKSSTEPVDSLRETLGKEMPNFLQNLQNYTSDELRRMSDDELKDLGLPAGAIHQLRAIVTKLNNTNGISTLDKREPGPAVNRRKQENNADEVAERKNQHAAPVLQRINRFPLEGAPMVYPPPSLLSAPAAPCFTCFVPVTSAPGRYPPQPQPYCCVGHGMRGLRIDDSARHCSNSSSAASDSSSASHSPPDTPSMPTTPQWERVYPGKEINLGERWSPGCEDHTEKDRRLTEPTEKPGGEETNSGAPSSQPPGVHATNISVTSSTTANNNNTTTSSNNNSSSSSSSTNSNSNNRPRVPGLGRGKPTPPGLQLPRGRGPNPTTVILEGNHKTLPSCRREGPTMNGAQPPPRTSHPPPTPPHDDRKMYFVPSDMAHTYSTVNSTSQPPPPQYSGGTCGNNPQHRPADMSGGSSNVPYSPATAAAFLPHTHFNALRSTGSLFPSFAHSSYMRPFPFSPNGELVYQYHGPQTPPPPPPTAFIPTPMVAAFSPVVPPPKVSCYNCGSQSHHASDCKDPTMEEMTKPGQYRIDYVPYQKPGECSSEK</sequence>
<feature type="compositionally biased region" description="Low complexity" evidence="2">
    <location>
        <begin position="667"/>
        <end position="703"/>
    </location>
</feature>
<dbReference type="InterPro" id="IPR057327">
    <property type="entry name" value="Vts1_dom"/>
</dbReference>
<evidence type="ECO:0000313" key="4">
    <source>
        <dbReference type="EMBL" id="KAK7793482.1"/>
    </source>
</evidence>
<feature type="region of interest" description="Disordered" evidence="2">
    <location>
        <begin position="277"/>
        <end position="418"/>
    </location>
</feature>
<keyword evidence="1" id="KW-0479">Metal-binding</keyword>
<accession>A0AAN9VN67</accession>
<feature type="region of interest" description="Disordered" evidence="2">
    <location>
        <begin position="205"/>
        <end position="229"/>
    </location>
</feature>
<proteinExistence type="predicted"/>
<evidence type="ECO:0000256" key="1">
    <source>
        <dbReference type="PROSITE-ProRule" id="PRU00047"/>
    </source>
</evidence>
<name>A0AAN9VN67_9ORTH</name>
<feature type="compositionally biased region" description="Low complexity" evidence="2">
    <location>
        <begin position="581"/>
        <end position="609"/>
    </location>
</feature>
<dbReference type="AlphaFoldDB" id="A0AAN9VN67"/>
<dbReference type="Pfam" id="PF25479">
    <property type="entry name" value="Vts1"/>
    <property type="match status" value="1"/>
</dbReference>
<organism evidence="4 5">
    <name type="scientific">Gryllus longicercus</name>
    <dbReference type="NCBI Taxonomy" id="2509291"/>
    <lineage>
        <taxon>Eukaryota</taxon>
        <taxon>Metazoa</taxon>
        <taxon>Ecdysozoa</taxon>
        <taxon>Arthropoda</taxon>
        <taxon>Hexapoda</taxon>
        <taxon>Insecta</taxon>
        <taxon>Pterygota</taxon>
        <taxon>Neoptera</taxon>
        <taxon>Polyneoptera</taxon>
        <taxon>Orthoptera</taxon>
        <taxon>Ensifera</taxon>
        <taxon>Gryllidea</taxon>
        <taxon>Grylloidea</taxon>
        <taxon>Gryllidae</taxon>
        <taxon>Gryllinae</taxon>
        <taxon>Gryllus</taxon>
    </lineage>
</organism>
<protein>
    <recommendedName>
        <fullName evidence="3">CCHC-type domain-containing protein</fullName>
    </recommendedName>
</protein>
<feature type="compositionally biased region" description="Pro residues" evidence="2">
    <location>
        <begin position="756"/>
        <end position="768"/>
    </location>
</feature>
<feature type="compositionally biased region" description="Basic and acidic residues" evidence="2">
    <location>
        <begin position="493"/>
        <end position="507"/>
    </location>
</feature>
<dbReference type="PROSITE" id="PS50158">
    <property type="entry name" value="ZF_CCHC"/>
    <property type="match status" value="1"/>
</dbReference>
<evidence type="ECO:0000313" key="5">
    <source>
        <dbReference type="Proteomes" id="UP001378592"/>
    </source>
</evidence>